<evidence type="ECO:0000256" key="2">
    <source>
        <dbReference type="SAM" id="MobiDB-lite"/>
    </source>
</evidence>
<feature type="region of interest" description="Disordered" evidence="2">
    <location>
        <begin position="234"/>
        <end position="254"/>
    </location>
</feature>
<proteinExistence type="predicted"/>
<accession>A0AAE0WRF1</accession>
<gene>
    <name evidence="3" type="ORF">LTR78_003768</name>
</gene>
<dbReference type="Proteomes" id="UP001274830">
    <property type="component" value="Unassembled WGS sequence"/>
</dbReference>
<comment type="caution">
    <text evidence="3">The sequence shown here is derived from an EMBL/GenBank/DDBJ whole genome shotgun (WGS) entry which is preliminary data.</text>
</comment>
<organism evidence="3 4">
    <name type="scientific">Recurvomyces mirabilis</name>
    <dbReference type="NCBI Taxonomy" id="574656"/>
    <lineage>
        <taxon>Eukaryota</taxon>
        <taxon>Fungi</taxon>
        <taxon>Dikarya</taxon>
        <taxon>Ascomycota</taxon>
        <taxon>Pezizomycotina</taxon>
        <taxon>Dothideomycetes</taxon>
        <taxon>Dothideomycetidae</taxon>
        <taxon>Mycosphaerellales</taxon>
        <taxon>Teratosphaeriaceae</taxon>
        <taxon>Recurvomyces</taxon>
    </lineage>
</organism>
<protein>
    <submittedName>
        <fullName evidence="3">Uncharacterized protein</fullName>
    </submittedName>
</protein>
<dbReference type="AlphaFoldDB" id="A0AAE0WRF1"/>
<feature type="coiled-coil region" evidence="1">
    <location>
        <begin position="125"/>
        <end position="152"/>
    </location>
</feature>
<reference evidence="3" key="1">
    <citation type="submission" date="2023-07" db="EMBL/GenBank/DDBJ databases">
        <title>Black Yeasts Isolated from many extreme environments.</title>
        <authorList>
            <person name="Coleine C."/>
            <person name="Stajich J.E."/>
            <person name="Selbmann L."/>
        </authorList>
    </citation>
    <scope>NUCLEOTIDE SEQUENCE</scope>
    <source>
        <strain evidence="3">CCFEE 5485</strain>
    </source>
</reference>
<dbReference type="EMBL" id="JAUTXT010000010">
    <property type="protein sequence ID" value="KAK3676492.1"/>
    <property type="molecule type" value="Genomic_DNA"/>
</dbReference>
<keyword evidence="1" id="KW-0175">Coiled coil</keyword>
<sequence>MEELVRGFIRVQRGLTPGPWEVVDAIQVLYSGGNATYLAPEIQLGVLDLPPANQQQENIAAVTSSSKAELLRKAVNAPDALTDGEIKILKARYWSDVSLAEEAIRDNGESALLAVSEDHGAKPLMAIAEAAMEEWRRRMAGWKQERATARDEEHSKAQGWVRRLWDEERGERSWGYAAYMDPAATPTPEDREEYFGRQDALLFGGKLAIGCGPLLSAQWTMQYLPWPTMAVAEGPGSEEDVKQSHGDESSPGKLELLRQDFREARDRPPGSGKYSYQNMLQPGLVDGIQRNVFLVIDKASASTLIPTRASRADYVWIWAVDPDFQSSADDSSGRASRGSAQPVYAGYLRVRLQQLVNSFFESRRFRAEEISMEDLWRAAQGSYVSTASILRVPGVREEDSTVSRLSEWSDGHSFVSLKKKDWNDNAGNRDVGAAMRLDSTGLSG</sequence>
<feature type="compositionally biased region" description="Basic and acidic residues" evidence="2">
    <location>
        <begin position="239"/>
        <end position="254"/>
    </location>
</feature>
<name>A0AAE0WRF1_9PEZI</name>
<evidence type="ECO:0000313" key="4">
    <source>
        <dbReference type="Proteomes" id="UP001274830"/>
    </source>
</evidence>
<evidence type="ECO:0000313" key="3">
    <source>
        <dbReference type="EMBL" id="KAK3676492.1"/>
    </source>
</evidence>
<keyword evidence="4" id="KW-1185">Reference proteome</keyword>
<evidence type="ECO:0000256" key="1">
    <source>
        <dbReference type="SAM" id="Coils"/>
    </source>
</evidence>